<keyword evidence="1" id="KW-0805">Transcription regulation</keyword>
<dbReference type="FunCoup" id="A0A540VAU6">
    <property type="interactions" value="243"/>
</dbReference>
<dbReference type="Pfam" id="PF13545">
    <property type="entry name" value="HTH_Crp_2"/>
    <property type="match status" value="1"/>
</dbReference>
<dbReference type="InterPro" id="IPR014710">
    <property type="entry name" value="RmlC-like_jellyroll"/>
</dbReference>
<proteinExistence type="predicted"/>
<dbReference type="EMBL" id="VIGC01000031">
    <property type="protein sequence ID" value="TQE93884.1"/>
    <property type="molecule type" value="Genomic_DNA"/>
</dbReference>
<dbReference type="InterPro" id="IPR036390">
    <property type="entry name" value="WH_DNA-bd_sf"/>
</dbReference>
<dbReference type="OrthoDB" id="9798104at2"/>
<evidence type="ECO:0000259" key="5">
    <source>
        <dbReference type="PROSITE" id="PS51063"/>
    </source>
</evidence>
<dbReference type="InterPro" id="IPR018490">
    <property type="entry name" value="cNMP-bd_dom_sf"/>
</dbReference>
<evidence type="ECO:0000256" key="1">
    <source>
        <dbReference type="ARBA" id="ARBA00023015"/>
    </source>
</evidence>
<dbReference type="PROSITE" id="PS51063">
    <property type="entry name" value="HTH_CRP_2"/>
    <property type="match status" value="1"/>
</dbReference>
<keyword evidence="3" id="KW-0804">Transcription</keyword>
<sequence length="247" mass="28280">MSAPDPLQRRLDILKQIPLFHTLGEKDLLRLVDDFHVRTYDKDEIIFRQGDESQEIYVVLKGKVRIFKISPSGAETSIDIFSTYDIIGELAAIDQQPRSATAKAISPVALLTMSQERFMEHVRAMPNLAVALAQLLSQKLRWTASFAESIAQFDAAGRLLHILLLYNERYGRALVPGKRYELDLALTQSDLASMVGARREWVNRILNDWRRRGLLEFDRGVITILDLPRVEMERNSRTEANLSDVDW</sequence>
<dbReference type="CDD" id="cd00038">
    <property type="entry name" value="CAP_ED"/>
    <property type="match status" value="1"/>
</dbReference>
<feature type="domain" description="HTH crp-type" evidence="5">
    <location>
        <begin position="153"/>
        <end position="228"/>
    </location>
</feature>
<dbReference type="SMART" id="SM00419">
    <property type="entry name" value="HTH_CRP"/>
    <property type="match status" value="1"/>
</dbReference>
<dbReference type="GO" id="GO:0003677">
    <property type="term" value="F:DNA binding"/>
    <property type="evidence" value="ECO:0007669"/>
    <property type="project" value="UniProtKB-KW"/>
</dbReference>
<evidence type="ECO:0000256" key="2">
    <source>
        <dbReference type="ARBA" id="ARBA00023125"/>
    </source>
</evidence>
<dbReference type="InterPro" id="IPR036388">
    <property type="entry name" value="WH-like_DNA-bd_sf"/>
</dbReference>
<keyword evidence="2" id="KW-0238">DNA-binding</keyword>
<dbReference type="InterPro" id="IPR000595">
    <property type="entry name" value="cNMP-bd_dom"/>
</dbReference>
<comment type="caution">
    <text evidence="6">The sequence shown here is derived from an EMBL/GenBank/DDBJ whole genome shotgun (WGS) entry which is preliminary data.</text>
</comment>
<feature type="domain" description="Cyclic nucleotide-binding" evidence="4">
    <location>
        <begin position="19"/>
        <end position="120"/>
    </location>
</feature>
<dbReference type="PANTHER" id="PTHR24567">
    <property type="entry name" value="CRP FAMILY TRANSCRIPTIONAL REGULATORY PROTEIN"/>
    <property type="match status" value="1"/>
</dbReference>
<dbReference type="SUPFAM" id="SSF51206">
    <property type="entry name" value="cAMP-binding domain-like"/>
    <property type="match status" value="1"/>
</dbReference>
<dbReference type="Gene3D" id="2.60.120.10">
    <property type="entry name" value="Jelly Rolls"/>
    <property type="match status" value="1"/>
</dbReference>
<keyword evidence="7" id="KW-1185">Reference proteome</keyword>
<gene>
    <name evidence="6" type="ORF">FKZ61_19325</name>
</gene>
<dbReference type="Pfam" id="PF00027">
    <property type="entry name" value="cNMP_binding"/>
    <property type="match status" value="1"/>
</dbReference>
<dbReference type="SUPFAM" id="SSF46785">
    <property type="entry name" value="Winged helix' DNA-binding domain"/>
    <property type="match status" value="1"/>
</dbReference>
<dbReference type="RefSeq" id="WP_141611806.1">
    <property type="nucleotide sequence ID" value="NZ_VIGC02000031.1"/>
</dbReference>
<dbReference type="GO" id="GO:0003700">
    <property type="term" value="F:DNA-binding transcription factor activity"/>
    <property type="evidence" value="ECO:0007669"/>
    <property type="project" value="TreeGrafter"/>
</dbReference>
<dbReference type="GO" id="GO:0005829">
    <property type="term" value="C:cytosol"/>
    <property type="evidence" value="ECO:0007669"/>
    <property type="project" value="TreeGrafter"/>
</dbReference>
<evidence type="ECO:0000313" key="7">
    <source>
        <dbReference type="Proteomes" id="UP000317371"/>
    </source>
</evidence>
<organism evidence="6 7">
    <name type="scientific">Litorilinea aerophila</name>
    <dbReference type="NCBI Taxonomy" id="1204385"/>
    <lineage>
        <taxon>Bacteria</taxon>
        <taxon>Bacillati</taxon>
        <taxon>Chloroflexota</taxon>
        <taxon>Caldilineae</taxon>
        <taxon>Caldilineales</taxon>
        <taxon>Caldilineaceae</taxon>
        <taxon>Litorilinea</taxon>
    </lineage>
</organism>
<dbReference type="PRINTS" id="PR00103">
    <property type="entry name" value="CAMPKINASE"/>
</dbReference>
<dbReference type="InterPro" id="IPR050397">
    <property type="entry name" value="Env_Response_Regulators"/>
</dbReference>
<dbReference type="InterPro" id="IPR012318">
    <property type="entry name" value="HTH_CRP"/>
</dbReference>
<dbReference type="Proteomes" id="UP000317371">
    <property type="component" value="Unassembled WGS sequence"/>
</dbReference>
<accession>A0A540VAU6</accession>
<reference evidence="6 7" key="1">
    <citation type="submission" date="2019-06" db="EMBL/GenBank/DDBJ databases">
        <title>Genome sequence of Litorilinea aerophila BAA-2444.</title>
        <authorList>
            <person name="Maclea K.S."/>
            <person name="Maurais E.G."/>
            <person name="Iannazzi L.C."/>
        </authorList>
    </citation>
    <scope>NUCLEOTIDE SEQUENCE [LARGE SCALE GENOMIC DNA]</scope>
    <source>
        <strain evidence="6 7">ATCC BAA-2444</strain>
    </source>
</reference>
<dbReference type="InParanoid" id="A0A540VAU6"/>
<dbReference type="PANTHER" id="PTHR24567:SF74">
    <property type="entry name" value="HTH-TYPE TRANSCRIPTIONAL REGULATOR ARCR"/>
    <property type="match status" value="1"/>
</dbReference>
<dbReference type="PROSITE" id="PS50042">
    <property type="entry name" value="CNMP_BINDING_3"/>
    <property type="match status" value="1"/>
</dbReference>
<protein>
    <submittedName>
        <fullName evidence="6">Crp/Fnr family transcriptional regulator</fullName>
    </submittedName>
</protein>
<dbReference type="SMART" id="SM00100">
    <property type="entry name" value="cNMP"/>
    <property type="match status" value="1"/>
</dbReference>
<dbReference type="Gene3D" id="1.10.10.10">
    <property type="entry name" value="Winged helix-like DNA-binding domain superfamily/Winged helix DNA-binding domain"/>
    <property type="match status" value="1"/>
</dbReference>
<name>A0A540VAU6_9CHLR</name>
<evidence type="ECO:0000259" key="4">
    <source>
        <dbReference type="PROSITE" id="PS50042"/>
    </source>
</evidence>
<evidence type="ECO:0000313" key="6">
    <source>
        <dbReference type="EMBL" id="TQE93884.1"/>
    </source>
</evidence>
<evidence type="ECO:0000256" key="3">
    <source>
        <dbReference type="ARBA" id="ARBA00023163"/>
    </source>
</evidence>
<dbReference type="AlphaFoldDB" id="A0A540VAU6"/>